<feature type="region of interest" description="Disordered" evidence="1">
    <location>
        <begin position="1"/>
        <end position="28"/>
    </location>
</feature>
<dbReference type="AlphaFoldDB" id="A0A382M6F4"/>
<protein>
    <submittedName>
        <fullName evidence="2">Uncharacterized protein</fullName>
    </submittedName>
</protein>
<reference evidence="2" key="1">
    <citation type="submission" date="2018-05" db="EMBL/GenBank/DDBJ databases">
        <authorList>
            <person name="Lanie J.A."/>
            <person name="Ng W.-L."/>
            <person name="Kazmierczak K.M."/>
            <person name="Andrzejewski T.M."/>
            <person name="Davidsen T.M."/>
            <person name="Wayne K.J."/>
            <person name="Tettelin H."/>
            <person name="Glass J.I."/>
            <person name="Rusch D."/>
            <person name="Podicherti R."/>
            <person name="Tsui H.-C.T."/>
            <person name="Winkler M.E."/>
        </authorList>
    </citation>
    <scope>NUCLEOTIDE SEQUENCE</scope>
</reference>
<evidence type="ECO:0000256" key="1">
    <source>
        <dbReference type="SAM" id="MobiDB-lite"/>
    </source>
</evidence>
<dbReference type="EMBL" id="UINC01090928">
    <property type="protein sequence ID" value="SVC43287.1"/>
    <property type="molecule type" value="Genomic_DNA"/>
</dbReference>
<gene>
    <name evidence="2" type="ORF">METZ01_LOCUS296141</name>
</gene>
<proteinExistence type="predicted"/>
<organism evidence="2">
    <name type="scientific">marine metagenome</name>
    <dbReference type="NCBI Taxonomy" id="408172"/>
    <lineage>
        <taxon>unclassified sequences</taxon>
        <taxon>metagenomes</taxon>
        <taxon>ecological metagenomes</taxon>
    </lineage>
</organism>
<accession>A0A382M6F4</accession>
<feature type="compositionally biased region" description="Gly residues" evidence="1">
    <location>
        <begin position="1"/>
        <end position="13"/>
    </location>
</feature>
<sequence>MGAGLGEPSGYGGTDTPTGAGDYSYPAV</sequence>
<evidence type="ECO:0000313" key="2">
    <source>
        <dbReference type="EMBL" id="SVC43287.1"/>
    </source>
</evidence>
<name>A0A382M6F4_9ZZZZ</name>